<evidence type="ECO:0008006" key="4">
    <source>
        <dbReference type="Google" id="ProtNLM"/>
    </source>
</evidence>
<dbReference type="Proteomes" id="UP000192815">
    <property type="component" value="Unassembled WGS sequence"/>
</dbReference>
<protein>
    <recommendedName>
        <fullName evidence="4">DUF1845 domain-containing protein</fullName>
    </recommendedName>
</protein>
<organism evidence="2 3">
    <name type="scientific">Pseudomonas floridensis</name>
    <dbReference type="NCBI Taxonomy" id="1958950"/>
    <lineage>
        <taxon>Bacteria</taxon>
        <taxon>Pseudomonadati</taxon>
        <taxon>Pseudomonadota</taxon>
        <taxon>Gammaproteobacteria</taxon>
        <taxon>Pseudomonadales</taxon>
        <taxon>Pseudomonadaceae</taxon>
        <taxon>Pseudomonas</taxon>
    </lineage>
</organism>
<dbReference type="RefSeq" id="WP_083182182.1">
    <property type="nucleotide sequence ID" value="NZ_CBCRZR010000007.1"/>
</dbReference>
<feature type="region of interest" description="Disordered" evidence="1">
    <location>
        <begin position="194"/>
        <end position="228"/>
    </location>
</feature>
<gene>
    <name evidence="2" type="ORF">BZK31_07935</name>
</gene>
<sequence length="228" mass="25387">MATTQPQPTKYQYSKPSLKGKMVLNTEQAKFFAGNRFDSLMTALFIIDVTSRKLAKNLKTFDHKAVVDAVSKKIERMEVAVRDEAERMDTLLKSLGIKELAGYSSPLTREFEITSPEIKRMSSLLQAFDHLIIQVDTAWLHEKIDSSEAEEFRASKSNQMARLIRSLVGLGQSARAKAYASKVAELQEDIEKAEAKVTADKEEREAAGHIEPDGNADPLDSLPEEAVA</sequence>
<feature type="compositionally biased region" description="Basic and acidic residues" evidence="1">
    <location>
        <begin position="194"/>
        <end position="212"/>
    </location>
</feature>
<dbReference type="AlphaFoldDB" id="A0A1X0N8L7"/>
<proteinExistence type="predicted"/>
<keyword evidence="3" id="KW-1185">Reference proteome</keyword>
<dbReference type="EMBL" id="MUIO01000021">
    <property type="protein sequence ID" value="ORC60233.1"/>
    <property type="molecule type" value="Genomic_DNA"/>
</dbReference>
<evidence type="ECO:0000313" key="2">
    <source>
        <dbReference type="EMBL" id="ORC60233.1"/>
    </source>
</evidence>
<evidence type="ECO:0000313" key="3">
    <source>
        <dbReference type="Proteomes" id="UP000192815"/>
    </source>
</evidence>
<evidence type="ECO:0000256" key="1">
    <source>
        <dbReference type="SAM" id="MobiDB-lite"/>
    </source>
</evidence>
<comment type="caution">
    <text evidence="2">The sequence shown here is derived from an EMBL/GenBank/DDBJ whole genome shotgun (WGS) entry which is preliminary data.</text>
</comment>
<reference evidence="3" key="1">
    <citation type="submission" date="2017-02" db="EMBL/GenBank/DDBJ databases">
        <title>Pseudomonas floridae sp. nov., a novel pathogenic bacterial species isolated from tomato.</title>
        <authorList>
            <person name="Timilsina S."/>
            <person name="Vallad G.E."/>
            <person name="Jones J.B."/>
        </authorList>
    </citation>
    <scope>NUCLEOTIDE SEQUENCE [LARGE SCALE GENOMIC DNA]</scope>
    <source>
        <strain evidence="3">GEV388</strain>
    </source>
</reference>
<accession>A0A1X0N8L7</accession>
<name>A0A1X0N8L7_9PSED</name>
<dbReference type="OrthoDB" id="6834510at2"/>